<keyword evidence="1" id="KW-0378">Hydrolase</keyword>
<gene>
    <name evidence="1" type="ORF">TTHERM_000543679</name>
</gene>
<dbReference type="EMBL" id="GG662864">
    <property type="protein sequence ID" value="EWS76743.1"/>
    <property type="molecule type" value="Genomic_DNA"/>
</dbReference>
<dbReference type="GeneID" id="24439508"/>
<name>W7XHJ0_TETTS</name>
<sequence length="496" mass="58086">MKFQQNFISVQVILPNGQNLYDYQQQTGKIYLNILAVYKTGIVVSDNIPQPLIPCSDSYLSGYLCFDSSKIGDGENIFSLTQNPNDLTLNQFNIVFGIYNSMLVKSPALKNAKMSKISLMEFNTQTKMIEQKRVVKEPFYFDTNLGFYTKFHLQKTNLTQQQDFIIQNSENNTYFSGYTCRDIFSSQSFIKSEMQMNILGAIEFFIGSQSIDLNNEQTQFTSLLAQFTSEFNQLLFLGIINKFFAETEIFSQITEMQLKVQFKNQQKKDENQPIKQAWLMYVFMGKMRKEEKETIEVKLFKQIVSQSNKALNIFEMQKQLLQFKIMMRLFLSVEQYAAIQLCGSKLPISNDTQNDQDQEMIQGIKDEDSFSNHIVSQYQKLEKIIEMIEEKQKNHQEKSQNNILSFNKEKQESVRKFTATVFPISMEKQAIQQKNNLQTKLISHFEKIDMIERDEVFFKTCLDKFLLNKSQPKSEIDQRILQCMIGLENIYKKLYF</sequence>
<dbReference type="AlphaFoldDB" id="W7XHJ0"/>
<evidence type="ECO:0000313" key="1">
    <source>
        <dbReference type="EMBL" id="EWS76743.1"/>
    </source>
</evidence>
<keyword evidence="2" id="KW-1185">Reference proteome</keyword>
<dbReference type="RefSeq" id="XP_012650736.1">
    <property type="nucleotide sequence ID" value="XM_012795282.1"/>
</dbReference>
<organism evidence="1 2">
    <name type="scientific">Tetrahymena thermophila (strain SB210)</name>
    <dbReference type="NCBI Taxonomy" id="312017"/>
    <lineage>
        <taxon>Eukaryota</taxon>
        <taxon>Sar</taxon>
        <taxon>Alveolata</taxon>
        <taxon>Ciliophora</taxon>
        <taxon>Intramacronucleata</taxon>
        <taxon>Oligohymenophorea</taxon>
        <taxon>Hymenostomatida</taxon>
        <taxon>Tetrahymenina</taxon>
        <taxon>Tetrahymenidae</taxon>
        <taxon>Tetrahymena</taxon>
    </lineage>
</organism>
<accession>W7XHJ0</accession>
<dbReference type="InParanoid" id="W7XHJ0"/>
<dbReference type="Proteomes" id="UP000009168">
    <property type="component" value="Unassembled WGS sequence"/>
</dbReference>
<dbReference type="KEGG" id="tet:TTHERM_000543679"/>
<keyword evidence="1" id="KW-0645">Protease</keyword>
<protein>
    <submittedName>
        <fullName evidence="1">Papain family cysteine protease, putative</fullName>
    </submittedName>
</protein>
<dbReference type="GO" id="GO:0006508">
    <property type="term" value="P:proteolysis"/>
    <property type="evidence" value="ECO:0007669"/>
    <property type="project" value="UniProtKB-KW"/>
</dbReference>
<evidence type="ECO:0000313" key="2">
    <source>
        <dbReference type="Proteomes" id="UP000009168"/>
    </source>
</evidence>
<dbReference type="GO" id="GO:0008233">
    <property type="term" value="F:peptidase activity"/>
    <property type="evidence" value="ECO:0007669"/>
    <property type="project" value="UniProtKB-KW"/>
</dbReference>
<proteinExistence type="predicted"/>
<reference evidence="2" key="1">
    <citation type="journal article" date="2006" name="PLoS Biol.">
        <title>Macronuclear genome sequence of the ciliate Tetrahymena thermophila, a model eukaryote.</title>
        <authorList>
            <person name="Eisen J.A."/>
            <person name="Coyne R.S."/>
            <person name="Wu M."/>
            <person name="Wu D."/>
            <person name="Thiagarajan M."/>
            <person name="Wortman J.R."/>
            <person name="Badger J.H."/>
            <person name="Ren Q."/>
            <person name="Amedeo P."/>
            <person name="Jones K.M."/>
            <person name="Tallon L.J."/>
            <person name="Delcher A.L."/>
            <person name="Salzberg S.L."/>
            <person name="Silva J.C."/>
            <person name="Haas B.J."/>
            <person name="Majoros W.H."/>
            <person name="Farzad M."/>
            <person name="Carlton J.M."/>
            <person name="Smith R.K. Jr."/>
            <person name="Garg J."/>
            <person name="Pearlman R.E."/>
            <person name="Karrer K.M."/>
            <person name="Sun L."/>
            <person name="Manning G."/>
            <person name="Elde N.C."/>
            <person name="Turkewitz A.P."/>
            <person name="Asai D.J."/>
            <person name="Wilkes D.E."/>
            <person name="Wang Y."/>
            <person name="Cai H."/>
            <person name="Collins K."/>
            <person name="Stewart B.A."/>
            <person name="Lee S.R."/>
            <person name="Wilamowska K."/>
            <person name="Weinberg Z."/>
            <person name="Ruzzo W.L."/>
            <person name="Wloga D."/>
            <person name="Gaertig J."/>
            <person name="Frankel J."/>
            <person name="Tsao C.-C."/>
            <person name="Gorovsky M.A."/>
            <person name="Keeling P.J."/>
            <person name="Waller R.F."/>
            <person name="Patron N.J."/>
            <person name="Cherry J.M."/>
            <person name="Stover N.A."/>
            <person name="Krieger C.J."/>
            <person name="del Toro C."/>
            <person name="Ryder H.F."/>
            <person name="Williamson S.C."/>
            <person name="Barbeau R.A."/>
            <person name="Hamilton E.P."/>
            <person name="Orias E."/>
        </authorList>
    </citation>
    <scope>NUCLEOTIDE SEQUENCE [LARGE SCALE GENOMIC DNA]</scope>
    <source>
        <strain evidence="2">SB210</strain>
    </source>
</reference>